<dbReference type="InterPro" id="IPR045828">
    <property type="entry name" value="PKD_Bacteroidetes"/>
</dbReference>
<dbReference type="InterPro" id="IPR036179">
    <property type="entry name" value="Ig-like_dom_sf"/>
</dbReference>
<dbReference type="InterPro" id="IPR013783">
    <property type="entry name" value="Ig-like_fold"/>
</dbReference>
<proteinExistence type="predicted"/>
<dbReference type="Pfam" id="PF19408">
    <property type="entry name" value="PKD_6"/>
    <property type="match status" value="8"/>
</dbReference>
<dbReference type="InterPro" id="IPR007110">
    <property type="entry name" value="Ig-like_dom"/>
</dbReference>
<dbReference type="Gene3D" id="2.60.40.10">
    <property type="entry name" value="Immunoglobulins"/>
    <property type="match status" value="7"/>
</dbReference>
<name>A0A1M7NK01_9FLAO</name>
<dbReference type="InterPro" id="IPR026444">
    <property type="entry name" value="Secre_tail"/>
</dbReference>
<dbReference type="OrthoDB" id="2582440at2"/>
<dbReference type="Pfam" id="PF18962">
    <property type="entry name" value="Por_Secre_tail"/>
    <property type="match status" value="1"/>
</dbReference>
<evidence type="ECO:0000313" key="4">
    <source>
        <dbReference type="Proteomes" id="UP000184092"/>
    </source>
</evidence>
<dbReference type="SUPFAM" id="SSF81296">
    <property type="entry name" value="E set domains"/>
    <property type="match status" value="1"/>
</dbReference>
<dbReference type="InterPro" id="IPR045829">
    <property type="entry name" value="PKD_6"/>
</dbReference>
<sequence length="3858" mass="390766">MKKQYFDFHINLFSALKFSKAYQIFLVVLFAFLSVNTSFAQTITSFSPSNACSNSGSTIVITGTGFAGATAVKFNSITAAFVINNDTQITATLPAGATTGTITVTPSIGLDIISSGDFTIDPLPTAASGGTQTICSNSTATVSGASATNGTIVWSENGAGSITGGATTLTPIYTAIAADSGTTVTMTMTVTSNNTCNPQTATATYTIIVNPSLIPSVAISANPGNNICAGTSVTFTAIPANGGANPSYQWKINGINAGTDSPTFTTSSLTNTDKVTVVLTSSATCPSLANVSSNAITMTVNDIVIPSVSISASATTICPSNSINFSAIPINGGSTPSYQWMINGLNVGTNSPNFSTSTLNNGDVVTVELTSNATCASPIKTTSNSITITVNPAIPAPPLSISGIATQCPTLNNQTYTISAATDATTYNWTVPSGWTITAGQGTTSINITTGSSGQNGNISVTAGNSCGTSAVSNLAVTVSPTAPATPIVITGTVTQCPALTGQIYSIAPVTNATIYNWTIPTGWSITAGTGTNSITVTSGNTGQNGNISVTAENSCGTSVARTLAVTVAPATPATPGAITGTVTQCPAVTGQIYSVTAVTNATTYTWTIPTGWSITAGAGTNSITVTSGNAGQNGTISVTAGNSCGTSSTNTLAVTVSPATPAIPAVITGTSFVCPGINGLTYSIAAVTNATTYNWTIPTGWSITAGTGTNSITLTSGSAGQNGNISVTAENSCGTSAARNLAVTVNPATPATPGAIAGTSPICPALTGQIYSIVAVTYATTYTWTVPTGWSITAGAGTNSITVTTGSAGQNGNITVTAENSCGTSAANSLAVTISPATPATPGVISGTSAVCPSITGLTYSIAAVANATTYTWIVPAGWSITSGAGTNSITVTSGAAGQNGNISVTAGNSCGTSAAKTLAVTVSPATPATPGAINGSTEQCISKTGLVYSITVVPNAASYTWTLPSGWSIMAGVNTNSITVSTSGTAIGGNITVTATNSCGTSGTQTLAVTVNTAIPMAPGTISGPTAICPVVTGLIYSIASVANATSYTWSVPTGWSITSGQGSTSLTVTAGSGAVSGNVTVIAINVCGSSAASSLAVSVGAFAFANAGADQTICAGTTSIILDGAIGGAITQNKDWSWSSSITGGSFSNNGNNLKGTYTIPSSLVNGGTITITISTSDPAGSCLAVTDDMTITIKPAATANISVSGTNPICSGSTSIITFTATPNTTLTYTVSGVSGSSTINIGASGTATLPTAALTSSTTYTLTNSAYTTAPSCSQTISGSATITVNPSAIANANIDQTVCASSPNVILAGAVSGAATTVTWSGGTGTFSPNNTTLNATYTPTSSEITAGTVTLTLTTNDPTGPCPSVSDQMIITINPSAIANANMDQIVCASSPNVILAGSISGAATSATWSGGAGTFNPNNTTLNATYTPTASEINVGTVTLTLTTNDPAGPCSIASDQMIITINPSAVANANVDQTVCASIPNVILAGSISGAATTATWSGGAGIFSPNNTALNATYTPTASEITVGTVTLTLSTNDPAGPCPIASDQMIITINPSAVANANIDQTVCASSPNVILAGSISGAATSGTWSGGSGTFSPNNTTLNATYTPTASEITAGTVTLTLTTNDPAGPCSAASDQIIITINYSAVANANADQTVCAFSPNVILAGAVSGTATSATWSGGAGIFSPNNTTLNATYTPTASEITAGTVTLILTTNDPAGPCVTASDQMVITINPSAVANANIDQTVCASTPNVILAGAISGAGTSGTWSGGAGTFSPNNTTLNATYTPTASEITAGTVTLTLTTNDPAGPCATTSDLMVITINPSATISAGVSFTICSNTTATMAGSFGGSATSATWSTSGSGTFNNNSPTAIYTPSAADISTGTITLSYTTNDPIGPCPSVNATIILTIKKAVAITTQPSNTSVCASFPADLNVVAIGDGLTYQWYKGSAPSGTPVTNSANISGAQSSNLHFNQANLSDDGSYYVIVGGASSCASVISAQRTLNVDQAIIVSTQPISKTVCEDTPNVSFSVTANAGGDPLTYQWRKNGVNIAGATASTFTIPTATLTTAGNYDVVISGPSGYTCSSIQSVAVTLTINPKPIGSATTQTICSGSSTNVALNSTVSGTTFSWIAAIQTNPTGGTITGFSASSGNIIAQSLTNTGTSAGTVRYTITPTANSCIGTAFTVDVTVNPAPVGSATAQTICSGSTTNVVLNSTAAGTTYSWAAAIQTAPTAGTITGFSNGTQNTIVQTLSNTGTTAGIIRYTVTPTANSCTGTAFTVDVTVNPNSTIVLSSASGSGNPTNCVNTVLNISYAIGGGGTNASITAGALPAGVTGSYDSGTRIFTISGTPSAVGPFSYTVTTQGLCSNASVSGTITVNADSSISLNLGTGSDNQTKCINSAITPIKYTITNGGTNPTIAWNPGPANFIGSYDSAAGVYTISGSSAVAGTFNYTISTAGNCINSSLTGQITVNPNPVGSAVSQTICSGSVSNVVLNPSTGGTTFTWTAAIFSTPTSGTITGFGSGSGASIAEILTNTGTTAGSIRYTVTPTANSCSGSPFIVDVIVNPKPNGSASPQTICSGTPTNVSLNSTVSGTTFTWTSAIISMPTGGTISGFNTGTTNTIAETLSNSGTTSGVIRYTVTPTANNCPGAVFTVDVTVNAPTVGGTTTITSTTNPSNVENGTTKLTDCHSSGGVIRLNGNVGTVVRWETSTNAGGTWIPRGNAGSLTYTYTGITATTIFRAVIQNSSCTIVNSGISTLFIIPNIKPSPVSATPSTICEGESTQLTSASGFSSSQLLASGGLFNQANPPGWLVDDKIFPASGDNGVNNEFSETNGNAGDEYDSGDGKFAITRGNRTSVMQTPVFDLIGLTSANLTFDHAYKLDDVNDYAEVKISLDGGLTYTATLANYNGNTSIKNPFKNSNPANSISLNLNAYLGYSNIKIGFFFYGTVNAAGTKVPNVGSTWAIDNVKIPQAPNPQLTSQWLNQNTGAIISVSNTTNVTVNPPVTTIYAVTSFLNGCTSYGLEGTTYVTVTVNKRPTANIGPDQTICYDGTATFSVSLTGVAPWTVTYTNGTTSTTVNNINSTPFVFSVPNLKADVTYTITALNDKNCTPFPGGITGSAKVTVLQGRTGWWTGLVSTDWFDCKNWEQGLPSFTVDANILPTVANGNRLPVIDKTSTFAIPYGGIASAKDMIITTAGSVTVVSTNNSELQISGNWRNSGAFIPGTGTVTFNGATANQIQNINIGIKTNETFYNITTNNTGGAKGISVIDGFELTVKNLVTLTSGDLRLTGEAQLVQEGITANPSTGTGKLLRDQQGKKNSFNYNYWSSPVSSNSIDYSIGSVLRDGTSITNTYTDLSNFIPSTPSPTTIISFIDGAFSADGPSSPITISNRWLWAFNSPALSDPLLNYYQWKYIGSTGSIKVGEGFTMKGTGGIAPLTSTQNYVFVGKPNSGTISLSLTKDQTYLIGNPYPSALDADEFIKDNIKETINGKVGRNTENIFNGALYFWDHFGLSNNHYLAEYEGGYATYTLMGGTAAVADSPLTAAGNGSKIPERYIPVAQGFFVDAFVDDGLSGGITSPICPTGCNIIFKNSQRAFVRELSGGSLFMKTNGTTKSNAAEVDIRSKIRLGFDSPIGAHRQLLVGVDLNATNQFDIGYDGIMFDTNDNDMFWEISNSQFVIQAVPNFNDDQIIPLGITIANEGLSTIKIDALENMPNTTKIYLHDNLTSQYHDLRESAFEISLAIGEYNNRFSLRFADKTLKVDDFILPENIFIYFTNNTKTLNIKNNFTDGTVNKVFLFNLLGQAIANWDVEEQKQNNIQIPIKNVPSGVYIVKVKTTKGVFSKKIIIR</sequence>
<keyword evidence="4" id="KW-1185">Reference proteome</keyword>
<accession>A0A1M7NK01</accession>
<gene>
    <name evidence="3" type="ORF">SAMN05216269_11172</name>
</gene>
<dbReference type="Proteomes" id="UP000184092">
    <property type="component" value="Unassembled WGS sequence"/>
</dbReference>
<reference evidence="4" key="1">
    <citation type="submission" date="2016-11" db="EMBL/GenBank/DDBJ databases">
        <authorList>
            <person name="Varghese N."/>
            <person name="Submissions S."/>
        </authorList>
    </citation>
    <scope>NUCLEOTIDE SEQUENCE [LARGE SCALE GENOMIC DNA]</scope>
    <source>
        <strain evidence="4">CGMCC 1.2749</strain>
    </source>
</reference>
<evidence type="ECO:0000256" key="1">
    <source>
        <dbReference type="ARBA" id="ARBA00022729"/>
    </source>
</evidence>
<evidence type="ECO:0000313" key="3">
    <source>
        <dbReference type="EMBL" id="SHN04146.1"/>
    </source>
</evidence>
<dbReference type="Pfam" id="PF20773">
    <property type="entry name" value="InhA-like_MAM"/>
    <property type="match status" value="1"/>
</dbReference>
<dbReference type="NCBIfam" id="TIGR04183">
    <property type="entry name" value="Por_Secre_tail"/>
    <property type="match status" value="1"/>
</dbReference>
<dbReference type="STRING" id="178356.SAMN05216269_11172"/>
<feature type="domain" description="Ig-like" evidence="2">
    <location>
        <begin position="1908"/>
        <end position="2013"/>
    </location>
</feature>
<dbReference type="Pfam" id="PF19406">
    <property type="entry name" value="PKD_5"/>
    <property type="match status" value="4"/>
</dbReference>
<dbReference type="RefSeq" id="WP_073210157.1">
    <property type="nucleotide sequence ID" value="NZ_FRCL01000011.1"/>
</dbReference>
<evidence type="ECO:0000259" key="2">
    <source>
        <dbReference type="PROSITE" id="PS50835"/>
    </source>
</evidence>
<protein>
    <submittedName>
        <fullName evidence="3">Por secretion system C-terminal sorting domain-containing protein</fullName>
    </submittedName>
</protein>
<dbReference type="InterPro" id="IPR014756">
    <property type="entry name" value="Ig_E-set"/>
</dbReference>
<dbReference type="SUPFAM" id="SSF48726">
    <property type="entry name" value="Immunoglobulin"/>
    <property type="match status" value="2"/>
</dbReference>
<organism evidence="3 4">
    <name type="scientific">Flavobacterium xinjiangense</name>
    <dbReference type="NCBI Taxonomy" id="178356"/>
    <lineage>
        <taxon>Bacteria</taxon>
        <taxon>Pseudomonadati</taxon>
        <taxon>Bacteroidota</taxon>
        <taxon>Flavobacteriia</taxon>
        <taxon>Flavobacteriales</taxon>
        <taxon>Flavobacteriaceae</taxon>
        <taxon>Flavobacterium</taxon>
    </lineage>
</organism>
<dbReference type="EMBL" id="FRCL01000011">
    <property type="protein sequence ID" value="SHN04146.1"/>
    <property type="molecule type" value="Genomic_DNA"/>
</dbReference>
<keyword evidence="1" id="KW-0732">Signal</keyword>
<dbReference type="PROSITE" id="PS50835">
    <property type="entry name" value="IG_LIKE"/>
    <property type="match status" value="1"/>
</dbReference>